<keyword evidence="3" id="KW-1185">Reference proteome</keyword>
<accession>A0A1G1STP8</accession>
<dbReference type="PANTHER" id="PTHR42754">
    <property type="entry name" value="ENDOGLUCANASE"/>
    <property type="match status" value="1"/>
</dbReference>
<evidence type="ECO:0000313" key="2">
    <source>
        <dbReference type="EMBL" id="OGX82002.1"/>
    </source>
</evidence>
<proteinExistence type="predicted"/>
<dbReference type="Pfam" id="PF13585">
    <property type="entry name" value="CHU_C"/>
    <property type="match status" value="1"/>
</dbReference>
<evidence type="ECO:0008006" key="4">
    <source>
        <dbReference type="Google" id="ProtNLM"/>
    </source>
</evidence>
<dbReference type="Proteomes" id="UP000176294">
    <property type="component" value="Unassembled WGS sequence"/>
</dbReference>
<dbReference type="PANTHER" id="PTHR42754:SF1">
    <property type="entry name" value="LIPOPROTEIN"/>
    <property type="match status" value="1"/>
</dbReference>
<name>A0A1G1STP8_9BACT</name>
<dbReference type="InterPro" id="IPR035986">
    <property type="entry name" value="PKD_dom_sf"/>
</dbReference>
<dbReference type="EMBL" id="MDZB01000153">
    <property type="protein sequence ID" value="OGX82002.1"/>
    <property type="molecule type" value="Genomic_DNA"/>
</dbReference>
<evidence type="ECO:0000313" key="3">
    <source>
        <dbReference type="Proteomes" id="UP000176294"/>
    </source>
</evidence>
<dbReference type="SUPFAM" id="SSF49299">
    <property type="entry name" value="PKD domain"/>
    <property type="match status" value="1"/>
</dbReference>
<sequence length="520" mass="53901">MQRVRQTADGGYILGGFIGSSAGGDLTGSIRGNADFWLVKLTAQGAKQWDRTIGGPGTDLLFGLFQTPDGGYAVGGTSDSGVGDDKSEPSRGTGDYWLVKTDAQGVRQWDRTFGGSAYDNLSDVCPGADGGYVLSGTTASGPSADKTEPGRGGADAWLVKVDDQGAKQWDRTLGGPEADVVDRLHPTTDGGYILACSSASGVSADKSEPNLGATQRLDMWPVKLAPPAVRIAGPTVLCPGNPAQLVATATATVVAYRWNTGATTPTLAITLPGTYTVTATFAGGFTSTAAQVVAPFTAVATIGGDSLLCPGRSVVLTAQANGATGLLWSTGATTPSVTLSQPGTYLVVATYPGGCTARAQLRIRAVPAVPAFSLGRDTTVCEGSALVLAAPAGLAPGVAYRWSTGATTPTVRVTQAGTYSVQLVTACDVLTASRTVLHRPCVTIPTIITPNGDRLNEQFVILGLNGNWALQLYNRWGQRVYSTDAYRNEWGPSAAPGAYYYLLTQSGKDLVYKGWVEVVR</sequence>
<feature type="region of interest" description="Disordered" evidence="1">
    <location>
        <begin position="75"/>
        <end position="94"/>
    </location>
</feature>
<protein>
    <recommendedName>
        <fullName evidence="4">Ig-like domain-containing protein</fullName>
    </recommendedName>
</protein>
<gene>
    <name evidence="2" type="ORF">BEN47_05115</name>
</gene>
<evidence type="ECO:0000256" key="1">
    <source>
        <dbReference type="SAM" id="MobiDB-lite"/>
    </source>
</evidence>
<dbReference type="STRING" id="1908237.BEN47_05115"/>
<dbReference type="AlphaFoldDB" id="A0A1G1STP8"/>
<reference evidence="2 3" key="1">
    <citation type="submission" date="2016-08" db="EMBL/GenBank/DDBJ databases">
        <title>Hymenobacter coccineus sp. nov., Hymenobacter lapidarius sp. nov. and Hymenobacter glacialis sp. nov., isolated from Antarctic soil.</title>
        <authorList>
            <person name="Sedlacek I."/>
            <person name="Kralova S."/>
            <person name="Kyrova K."/>
            <person name="Maslanova I."/>
            <person name="Stankova E."/>
            <person name="Vrbovska V."/>
            <person name="Nemec M."/>
            <person name="Bartak M."/>
            <person name="Svec P."/>
            <person name="Busse H.-J."/>
            <person name="Pantucek R."/>
        </authorList>
    </citation>
    <scope>NUCLEOTIDE SEQUENCE [LARGE SCALE GENOMIC DNA]</scope>
    <source>
        <strain evidence="2 3">CCM 8643</strain>
    </source>
</reference>
<comment type="caution">
    <text evidence="2">The sequence shown here is derived from an EMBL/GenBank/DDBJ whole genome shotgun (WGS) entry which is preliminary data.</text>
</comment>
<organism evidence="2 3">
    <name type="scientific">Hymenobacter lapidarius</name>
    <dbReference type="NCBI Taxonomy" id="1908237"/>
    <lineage>
        <taxon>Bacteria</taxon>
        <taxon>Pseudomonadati</taxon>
        <taxon>Bacteroidota</taxon>
        <taxon>Cytophagia</taxon>
        <taxon>Cytophagales</taxon>
        <taxon>Hymenobacteraceae</taxon>
        <taxon>Hymenobacter</taxon>
    </lineage>
</organism>